<dbReference type="EMBL" id="FCQH01000019">
    <property type="protein sequence ID" value="CVL07111.1"/>
    <property type="molecule type" value="Genomic_DNA"/>
</dbReference>
<dbReference type="InterPro" id="IPR015424">
    <property type="entry name" value="PyrdxlP-dep_Trfase"/>
</dbReference>
<keyword evidence="1" id="KW-0663">Pyridoxal phosphate</keyword>
<sequence>MSQNDCISSRGLGFLPDVPKFFDVLNNLWHPETNQEGIVNLGLAENALLQTELVSFINSHLRITSHALTYGDGFTGSKQLKDAFCLLLNNYFNPNIMVTPSHLAITPGVGNAIECCAWSLFNPKDQVLIGRPYWTAFNYIFGIRAGVQVREVSFNGIDSFSLEAVEAYEKEYIRAREEGKCVQAVLLCSPHNPLGRCYAKDVLIAYMRLCGKLRLHLLVDEIYALSVFENSEMDDAVPFTSVLSLNAEGLMDPRKVHVQWGFSKVLHLTPLQLHELTLLQDFGATGLRIGCLISQSNPLFLKSLESFSLFNFPSSLADNAAVSLLMDKDFTDSYISLHRSRLSESYRYVTGVLQANGIPYLKSNASLFLMVNLAAATHHAASDDDILALLRERKVYITSASGYKSETSGWFRLVIAHPKYVLDEGLKRMCQALSGDNSGVVL</sequence>
<evidence type="ECO:0000259" key="2">
    <source>
        <dbReference type="Pfam" id="PF00155"/>
    </source>
</evidence>
<dbReference type="InterPro" id="IPR004839">
    <property type="entry name" value="Aminotransferase_I/II_large"/>
</dbReference>
<proteinExistence type="predicted"/>
<dbReference type="Gene3D" id="3.40.640.10">
    <property type="entry name" value="Type I PLP-dependent aspartate aminotransferase-like (Major domain)"/>
    <property type="match status" value="1"/>
</dbReference>
<name>A0A1L7UHW6_FUSMA</name>
<dbReference type="Proteomes" id="UP000184255">
    <property type="component" value="Unassembled WGS sequence"/>
</dbReference>
<dbReference type="Gene3D" id="3.90.1150.10">
    <property type="entry name" value="Aspartate Aminotransferase, domain 1"/>
    <property type="match status" value="1"/>
</dbReference>
<organism evidence="3 4">
    <name type="scientific">Fusarium mangiferae</name>
    <name type="common">Mango malformation disease fungus</name>
    <dbReference type="NCBI Taxonomy" id="192010"/>
    <lineage>
        <taxon>Eukaryota</taxon>
        <taxon>Fungi</taxon>
        <taxon>Dikarya</taxon>
        <taxon>Ascomycota</taxon>
        <taxon>Pezizomycotina</taxon>
        <taxon>Sordariomycetes</taxon>
        <taxon>Hypocreomycetidae</taxon>
        <taxon>Hypocreales</taxon>
        <taxon>Nectriaceae</taxon>
        <taxon>Fusarium</taxon>
        <taxon>Fusarium fujikuroi species complex</taxon>
    </lineage>
</organism>
<evidence type="ECO:0000256" key="1">
    <source>
        <dbReference type="ARBA" id="ARBA00022898"/>
    </source>
</evidence>
<reference evidence="4" key="1">
    <citation type="journal article" date="2016" name="Genome Biol. Evol.">
        <title>Comparative 'omics' of the Fusarium fujikuroi species complex highlights differences in genetic potential and metabolite synthesis.</title>
        <authorList>
            <person name="Niehaus E.-M."/>
            <person name="Muensterkoetter M."/>
            <person name="Proctor R.H."/>
            <person name="Brown D.W."/>
            <person name="Sharon A."/>
            <person name="Idan Y."/>
            <person name="Oren-Young L."/>
            <person name="Sieber C.M."/>
            <person name="Novak O."/>
            <person name="Pencik A."/>
            <person name="Tarkowska D."/>
            <person name="Hromadova K."/>
            <person name="Freeman S."/>
            <person name="Maymon M."/>
            <person name="Elazar M."/>
            <person name="Youssef S.A."/>
            <person name="El-Shabrawy E.S.M."/>
            <person name="Shalaby A.B.A."/>
            <person name="Houterman P."/>
            <person name="Brock N.L."/>
            <person name="Burkhardt I."/>
            <person name="Tsavkelova E.A."/>
            <person name="Dickschat J.S."/>
            <person name="Galuszka P."/>
            <person name="Gueldener U."/>
            <person name="Tudzynski B."/>
        </authorList>
    </citation>
    <scope>NUCLEOTIDE SEQUENCE [LARGE SCALE GENOMIC DNA]</scope>
    <source>
        <strain evidence="4">MRC7560</strain>
    </source>
</reference>
<dbReference type="VEuPathDB" id="FungiDB:FMAN_15269"/>
<dbReference type="PRINTS" id="PR00753">
    <property type="entry name" value="ACCSYNTHASE"/>
</dbReference>
<dbReference type="AlphaFoldDB" id="A0A1L7UHW6"/>
<dbReference type="GeneID" id="65094511"/>
<feature type="domain" description="Aminotransferase class I/classII large" evidence="2">
    <location>
        <begin position="53"/>
        <end position="428"/>
    </location>
</feature>
<dbReference type="SUPFAM" id="SSF53383">
    <property type="entry name" value="PLP-dependent transferases"/>
    <property type="match status" value="1"/>
</dbReference>
<gene>
    <name evidence="3" type="ORF">FMAN_15269</name>
</gene>
<dbReference type="GO" id="GO:0030170">
    <property type="term" value="F:pyridoxal phosphate binding"/>
    <property type="evidence" value="ECO:0007669"/>
    <property type="project" value="InterPro"/>
</dbReference>
<keyword evidence="4" id="KW-1185">Reference proteome</keyword>
<dbReference type="RefSeq" id="XP_041690292.1">
    <property type="nucleotide sequence ID" value="XM_041824853.1"/>
</dbReference>
<dbReference type="GO" id="GO:0008483">
    <property type="term" value="F:transaminase activity"/>
    <property type="evidence" value="ECO:0007669"/>
    <property type="project" value="TreeGrafter"/>
</dbReference>
<dbReference type="GO" id="GO:0006520">
    <property type="term" value="P:amino acid metabolic process"/>
    <property type="evidence" value="ECO:0007669"/>
    <property type="project" value="TreeGrafter"/>
</dbReference>
<dbReference type="CDD" id="cd00609">
    <property type="entry name" value="AAT_like"/>
    <property type="match status" value="1"/>
</dbReference>
<dbReference type="PANTHER" id="PTHR43795:SF63">
    <property type="entry name" value="PUTATIVE (AFU_ORTHOLOGUE AFUA_4G00630)-RELATED"/>
    <property type="match status" value="1"/>
</dbReference>
<dbReference type="InterPro" id="IPR015421">
    <property type="entry name" value="PyrdxlP-dep_Trfase_major"/>
</dbReference>
<evidence type="ECO:0000313" key="4">
    <source>
        <dbReference type="Proteomes" id="UP000184255"/>
    </source>
</evidence>
<accession>A0A1L7UHW6</accession>
<dbReference type="Pfam" id="PF00155">
    <property type="entry name" value="Aminotran_1_2"/>
    <property type="match status" value="1"/>
</dbReference>
<dbReference type="InterPro" id="IPR015422">
    <property type="entry name" value="PyrdxlP-dep_Trfase_small"/>
</dbReference>
<comment type="caution">
    <text evidence="3">The sequence shown here is derived from an EMBL/GenBank/DDBJ whole genome shotgun (WGS) entry which is preliminary data.</text>
</comment>
<protein>
    <submittedName>
        <fullName evidence="3">Related to 1-aminocyclopropane-1-carboxylate synthase, and related proteins</fullName>
    </submittedName>
</protein>
<evidence type="ECO:0000313" key="3">
    <source>
        <dbReference type="EMBL" id="CVL07111.1"/>
    </source>
</evidence>
<dbReference type="PANTHER" id="PTHR43795">
    <property type="entry name" value="BIFUNCTIONAL ASPARTATE AMINOTRANSFERASE AND GLUTAMATE/ASPARTATE-PREPHENATE AMINOTRANSFERASE-RELATED"/>
    <property type="match status" value="1"/>
</dbReference>
<dbReference type="InterPro" id="IPR050478">
    <property type="entry name" value="Ethylene_sulfur-biosynth"/>
</dbReference>